<dbReference type="CDD" id="cd07344">
    <property type="entry name" value="M48_yhfN_like"/>
    <property type="match status" value="1"/>
</dbReference>
<evidence type="ECO:0000313" key="2">
    <source>
        <dbReference type="EMBL" id="QKV19787.1"/>
    </source>
</evidence>
<reference evidence="2 3" key="1">
    <citation type="submission" date="2020-06" db="EMBL/GenBank/DDBJ databases">
        <title>Oricola thermophila sp. nov. isolated from a tidal sediments.</title>
        <authorList>
            <person name="Kwon K.K."/>
            <person name="Yang S.-H."/>
            <person name="Park M.-J."/>
        </authorList>
    </citation>
    <scope>NUCLEOTIDE SEQUENCE [LARGE SCALE GENOMIC DNA]</scope>
    <source>
        <strain evidence="2 3">MEBiC13590</strain>
    </source>
</reference>
<dbReference type="RefSeq" id="WP_175277678.1">
    <property type="nucleotide sequence ID" value="NZ_CP054836.1"/>
</dbReference>
<dbReference type="InterPro" id="IPR002725">
    <property type="entry name" value="YgjP-like_metallopeptidase"/>
</dbReference>
<sequence length="251" mass="28424">MSFGFSRRRPTTRPGAGVRHLTHEVAGRTLPLRVAENPRAKRLTLRIKPGNKGLAVTTPVGISMLEVERFLHRNRDWLEERLEKIPDRPQVRPGIKIPIRGVNHEIVHEPGRGVTEAVRDDNGARLVVRGDRVHLPRKVADFLKKEAKADIGALVEKHTATIGRRAKAIRYKDTVSRWGSCSSEGNLSFSWRIMMAPRPVIDYLVAHEVAHLVHMNHGKEFWALCEDLCPDTERCKAWLKKNGSALQAIQF</sequence>
<dbReference type="Gene3D" id="3.30.2010.10">
    <property type="entry name" value="Metalloproteases ('zincins'), catalytic domain"/>
    <property type="match status" value="1"/>
</dbReference>
<keyword evidence="3" id="KW-1185">Reference proteome</keyword>
<dbReference type="AlphaFoldDB" id="A0A6N1VLF8"/>
<dbReference type="Pfam" id="PF01863">
    <property type="entry name" value="YgjP-like"/>
    <property type="match status" value="1"/>
</dbReference>
<proteinExistence type="predicted"/>
<evidence type="ECO:0000259" key="1">
    <source>
        <dbReference type="Pfam" id="PF01863"/>
    </source>
</evidence>
<dbReference type="KEGG" id="orm:HTY61_15680"/>
<gene>
    <name evidence="2" type="ORF">HTY61_15680</name>
</gene>
<accession>A0A6N1VLF8</accession>
<dbReference type="PANTHER" id="PTHR30399:SF1">
    <property type="entry name" value="UTP PYROPHOSPHATASE"/>
    <property type="match status" value="1"/>
</dbReference>
<protein>
    <submittedName>
        <fullName evidence="2">M48 family metallopeptidase</fullName>
    </submittedName>
</protein>
<feature type="domain" description="YgjP-like metallopeptidase" evidence="1">
    <location>
        <begin position="41"/>
        <end position="242"/>
    </location>
</feature>
<organism evidence="2 3">
    <name type="scientific">Oricola thermophila</name>
    <dbReference type="NCBI Taxonomy" id="2742145"/>
    <lineage>
        <taxon>Bacteria</taxon>
        <taxon>Pseudomonadati</taxon>
        <taxon>Pseudomonadota</taxon>
        <taxon>Alphaproteobacteria</taxon>
        <taxon>Hyphomicrobiales</taxon>
        <taxon>Ahrensiaceae</taxon>
        <taxon>Oricola</taxon>
    </lineage>
</organism>
<name>A0A6N1VLF8_9HYPH</name>
<dbReference type="PANTHER" id="PTHR30399">
    <property type="entry name" value="UNCHARACTERIZED PROTEIN YGJP"/>
    <property type="match status" value="1"/>
</dbReference>
<evidence type="ECO:0000313" key="3">
    <source>
        <dbReference type="Proteomes" id="UP000509367"/>
    </source>
</evidence>
<dbReference type="Proteomes" id="UP000509367">
    <property type="component" value="Chromosome"/>
</dbReference>
<dbReference type="EMBL" id="CP054836">
    <property type="protein sequence ID" value="QKV19787.1"/>
    <property type="molecule type" value="Genomic_DNA"/>
</dbReference>
<dbReference type="InterPro" id="IPR053136">
    <property type="entry name" value="UTP_pyrophosphatase-like"/>
</dbReference>